<evidence type="ECO:0000313" key="2">
    <source>
        <dbReference type="Proteomes" id="UP001163321"/>
    </source>
</evidence>
<name>A0ACC0WA94_9STRA</name>
<gene>
    <name evidence="1" type="ORF">PsorP6_007237</name>
</gene>
<proteinExistence type="predicted"/>
<comment type="caution">
    <text evidence="1">The sequence shown here is derived from an EMBL/GenBank/DDBJ whole genome shotgun (WGS) entry which is preliminary data.</text>
</comment>
<dbReference type="EMBL" id="CM047582">
    <property type="protein sequence ID" value="KAI9914868.1"/>
    <property type="molecule type" value="Genomic_DNA"/>
</dbReference>
<keyword evidence="2" id="KW-1185">Reference proteome</keyword>
<sequence>MARSARGVTCLECGCLNFSLEHKVCDKCRSKTRCFLPTAARFRASAHDFASRAPAWSKKRRYTETTSLVLPSTNTAPKQRGKQQAVVKKQPEIIDLISDEDEDNDEDNDVALKPPQPKQQDEVATEKQANEEVGPIPCKSRVFPSIAFVESDFPSLEVGVLRKKEAVEKKVGGAFPPAQVQTIPTDASLRDPSVSLSQSLAIKPELANENHRATSVNIVETCENTDAILIQSAEKMETPSCSATNEKETERLENQGDPFFQSRIFDSVEFQGCDFVTVFNHLAAARRSFPPLQTTAATSNSVTSLFTSSDEATMAKNHTSSGVTELGKTASLTAAARDMTTATNTSVPMMKPAVTEAVSSKEIVSAPVVDKTTPKVLAPVSPTSSSVSVSRPVSIPSAQVTAPPPAVYKPPLPQEVPVNVSVKTIEQPVLKPASTSTHAGRRTTPAVTISPSSLAVATSNAMESATKEVRHEAVTMKHGLSTIPPVPCLDACVPAEAVAAVPLLEPTPATGKANVLIPKKKPTEGTGRSNEEHMLPVREKQGQFPANEGGSGSTSEIVRDLAPVKPPALGDCRPEFLDFMRECGDDDFEDEEDPEAVRRAQLKLLDVVDLISDASEEDESGTSEPASPALVLPVSKQAGQGSHATASAGSVPLPSERKRLPPERVVCELCEEKALVSRLIRCPTCTKYYHKKCAKENGDENICWNCDLGAMIDDSALDDEHAKHASGYLAYLKSIRRSFEEREESEVEDEREQDDDGVAETNEDDRLSEDGQVGEDAESESSREEGEEKEDVSVANEMMSTRAGTRWKAFLGDATADIDATYVEVTNRIVQELGDEETRRRYSRGFVSREEFEAQMTAVEEYYIHEEARLQQLEREKALEAKKGAESRDAPVVEPMQAKMQTEPCGDESSRMNNRAVMGTARAGQDATTTGSLSMEDVVAPTTTSAVSSRVPYSTGRTSSPVAVAQATHSTSRAPPVPVFPSLPAAPVPLSMFPAPFQSTFEMPAPVTGAAPTSLNPS</sequence>
<organism evidence="1 2">
    <name type="scientific">Peronosclerospora sorghi</name>
    <dbReference type="NCBI Taxonomy" id="230839"/>
    <lineage>
        <taxon>Eukaryota</taxon>
        <taxon>Sar</taxon>
        <taxon>Stramenopiles</taxon>
        <taxon>Oomycota</taxon>
        <taxon>Peronosporomycetes</taxon>
        <taxon>Peronosporales</taxon>
        <taxon>Peronosporaceae</taxon>
        <taxon>Peronosclerospora</taxon>
    </lineage>
</organism>
<evidence type="ECO:0000313" key="1">
    <source>
        <dbReference type="EMBL" id="KAI9914868.1"/>
    </source>
</evidence>
<protein>
    <submittedName>
        <fullName evidence="1">Uncharacterized protein</fullName>
    </submittedName>
</protein>
<accession>A0ACC0WA94</accession>
<dbReference type="Proteomes" id="UP001163321">
    <property type="component" value="Chromosome 3"/>
</dbReference>
<reference evidence="1 2" key="1">
    <citation type="journal article" date="2022" name="bioRxiv">
        <title>The genome of the oomycete Peronosclerospora sorghi, a cosmopolitan pathogen of maize and sorghum, is inflated with dispersed pseudogenes.</title>
        <authorList>
            <person name="Fletcher K."/>
            <person name="Martin F."/>
            <person name="Isakeit T."/>
            <person name="Cavanaugh K."/>
            <person name="Magill C."/>
            <person name="Michelmore R."/>
        </authorList>
    </citation>
    <scope>NUCLEOTIDE SEQUENCE [LARGE SCALE GENOMIC DNA]</scope>
    <source>
        <strain evidence="1">P6</strain>
    </source>
</reference>